<proteinExistence type="predicted"/>
<dbReference type="SUPFAM" id="SSF52172">
    <property type="entry name" value="CheY-like"/>
    <property type="match status" value="1"/>
</dbReference>
<dbReference type="PROSITE" id="PS50110">
    <property type="entry name" value="RESPONSE_REGULATORY"/>
    <property type="match status" value="1"/>
</dbReference>
<evidence type="ECO:0000256" key="2">
    <source>
        <dbReference type="ARBA" id="ARBA00023012"/>
    </source>
</evidence>
<evidence type="ECO:0000313" key="10">
    <source>
        <dbReference type="EMBL" id="MCG2613169.1"/>
    </source>
</evidence>
<evidence type="ECO:0000256" key="3">
    <source>
        <dbReference type="ARBA" id="ARBA00023015"/>
    </source>
</evidence>
<sequence length="226" mass="25149">MNILLVEDEPAVATMLNKGLTEEGYTVTIAPDGKIGLQMATDHPFNIIILDVMLPGLNGIELCKQLRQQKNHTPVLMLTALGTTENVVTGLDAGADDYITKPFKFRELSARLRSLSRRGLPSDPVEILKLSDLEMNLTAKTVQRGGQDITLTSTEYRLLEYLLRNKGRVVSRLDMLENVWGIDFNMGTNVVDVYVNYLRKKIDKAGPVKLIQTVIGMGYVMKEPSV</sequence>
<dbReference type="InterPro" id="IPR011006">
    <property type="entry name" value="CheY-like_superfamily"/>
</dbReference>
<feature type="domain" description="OmpR/PhoB-type" evidence="9">
    <location>
        <begin position="125"/>
        <end position="223"/>
    </location>
</feature>
<dbReference type="Pfam" id="PF00486">
    <property type="entry name" value="Trans_reg_C"/>
    <property type="match status" value="1"/>
</dbReference>
<dbReference type="PANTHER" id="PTHR48111:SF22">
    <property type="entry name" value="REGULATOR OF RPOS"/>
    <property type="match status" value="1"/>
</dbReference>
<protein>
    <submittedName>
        <fullName evidence="10">Response regulator transcription factor</fullName>
    </submittedName>
</protein>
<evidence type="ECO:0000256" key="4">
    <source>
        <dbReference type="ARBA" id="ARBA00023125"/>
    </source>
</evidence>
<dbReference type="InterPro" id="IPR001867">
    <property type="entry name" value="OmpR/PhoB-type_DNA-bd"/>
</dbReference>
<keyword evidence="11" id="KW-1185">Reference proteome</keyword>
<evidence type="ECO:0000256" key="5">
    <source>
        <dbReference type="ARBA" id="ARBA00023163"/>
    </source>
</evidence>
<keyword evidence="5" id="KW-0804">Transcription</keyword>
<dbReference type="Proteomes" id="UP001165367">
    <property type="component" value="Unassembled WGS sequence"/>
</dbReference>
<dbReference type="InterPro" id="IPR001789">
    <property type="entry name" value="Sig_transdc_resp-reg_receiver"/>
</dbReference>
<keyword evidence="2" id="KW-0902">Two-component regulatory system</keyword>
<evidence type="ECO:0000256" key="1">
    <source>
        <dbReference type="ARBA" id="ARBA00022553"/>
    </source>
</evidence>
<evidence type="ECO:0000256" key="7">
    <source>
        <dbReference type="PROSITE-ProRule" id="PRU01091"/>
    </source>
</evidence>
<evidence type="ECO:0000259" key="9">
    <source>
        <dbReference type="PROSITE" id="PS51755"/>
    </source>
</evidence>
<feature type="modified residue" description="4-aspartylphosphate" evidence="6">
    <location>
        <position position="51"/>
    </location>
</feature>
<dbReference type="InterPro" id="IPR036388">
    <property type="entry name" value="WH-like_DNA-bd_sf"/>
</dbReference>
<dbReference type="PANTHER" id="PTHR48111">
    <property type="entry name" value="REGULATOR OF RPOS"/>
    <property type="match status" value="1"/>
</dbReference>
<dbReference type="SMART" id="SM00448">
    <property type="entry name" value="REC"/>
    <property type="match status" value="1"/>
</dbReference>
<dbReference type="RefSeq" id="WP_237868394.1">
    <property type="nucleotide sequence ID" value="NZ_JAKLTR010000001.1"/>
</dbReference>
<feature type="domain" description="Response regulatory" evidence="8">
    <location>
        <begin position="2"/>
        <end position="116"/>
    </location>
</feature>
<dbReference type="Pfam" id="PF00072">
    <property type="entry name" value="Response_reg"/>
    <property type="match status" value="1"/>
</dbReference>
<dbReference type="Gene3D" id="6.10.250.690">
    <property type="match status" value="1"/>
</dbReference>
<reference evidence="10" key="1">
    <citation type="submission" date="2022-01" db="EMBL/GenBank/DDBJ databases">
        <authorList>
            <person name="Jo J.-H."/>
            <person name="Im W.-T."/>
        </authorList>
    </citation>
    <scope>NUCLEOTIDE SEQUENCE</scope>
    <source>
        <strain evidence="10">NA20</strain>
    </source>
</reference>
<feature type="DNA-binding region" description="OmpR/PhoB-type" evidence="7">
    <location>
        <begin position="125"/>
        <end position="223"/>
    </location>
</feature>
<dbReference type="PROSITE" id="PS51755">
    <property type="entry name" value="OMPR_PHOB"/>
    <property type="match status" value="1"/>
</dbReference>
<dbReference type="InterPro" id="IPR039420">
    <property type="entry name" value="WalR-like"/>
</dbReference>
<organism evidence="10 11">
    <name type="scientific">Terrimonas ginsenosidimutans</name>
    <dbReference type="NCBI Taxonomy" id="2908004"/>
    <lineage>
        <taxon>Bacteria</taxon>
        <taxon>Pseudomonadati</taxon>
        <taxon>Bacteroidota</taxon>
        <taxon>Chitinophagia</taxon>
        <taxon>Chitinophagales</taxon>
        <taxon>Chitinophagaceae</taxon>
        <taxon>Terrimonas</taxon>
    </lineage>
</organism>
<dbReference type="SMART" id="SM00862">
    <property type="entry name" value="Trans_reg_C"/>
    <property type="match status" value="1"/>
</dbReference>
<keyword evidence="4 7" id="KW-0238">DNA-binding</keyword>
<dbReference type="Gene3D" id="3.40.50.2300">
    <property type="match status" value="1"/>
</dbReference>
<keyword evidence="1 6" id="KW-0597">Phosphoprotein</keyword>
<comment type="caution">
    <text evidence="10">The sequence shown here is derived from an EMBL/GenBank/DDBJ whole genome shotgun (WGS) entry which is preliminary data.</text>
</comment>
<evidence type="ECO:0000259" key="8">
    <source>
        <dbReference type="PROSITE" id="PS50110"/>
    </source>
</evidence>
<evidence type="ECO:0000313" key="11">
    <source>
        <dbReference type="Proteomes" id="UP001165367"/>
    </source>
</evidence>
<dbReference type="EMBL" id="JAKLTR010000001">
    <property type="protein sequence ID" value="MCG2613169.1"/>
    <property type="molecule type" value="Genomic_DNA"/>
</dbReference>
<dbReference type="CDD" id="cd19935">
    <property type="entry name" value="REC_OmpR_CusR-like"/>
    <property type="match status" value="1"/>
</dbReference>
<accession>A0ABS9KLI4</accession>
<dbReference type="CDD" id="cd00383">
    <property type="entry name" value="trans_reg_C"/>
    <property type="match status" value="1"/>
</dbReference>
<evidence type="ECO:0000256" key="6">
    <source>
        <dbReference type="PROSITE-ProRule" id="PRU00169"/>
    </source>
</evidence>
<dbReference type="Gene3D" id="1.10.10.10">
    <property type="entry name" value="Winged helix-like DNA-binding domain superfamily/Winged helix DNA-binding domain"/>
    <property type="match status" value="1"/>
</dbReference>
<name>A0ABS9KLI4_9BACT</name>
<gene>
    <name evidence="10" type="ORF">LZZ85_02720</name>
</gene>
<keyword evidence="3" id="KW-0805">Transcription regulation</keyword>